<dbReference type="RefSeq" id="WP_186506929.1">
    <property type="nucleotide sequence ID" value="NZ_JACNEP010000007.1"/>
</dbReference>
<dbReference type="InterPro" id="IPR006143">
    <property type="entry name" value="RND_pump_MFP"/>
</dbReference>
<comment type="caution">
    <text evidence="3">The sequence shown here is derived from an EMBL/GenBank/DDBJ whole genome shotgun (WGS) entry which is preliminary data.</text>
</comment>
<sequence length="396" mass="43483">MKKTWIKIVIPVVILGVGFLGMGLLKASAKQDEEKKPLDLRPTVRIKSAEAIDYSVQLDSYGEVRPFESTQISAQVAGEVVSWNEQFVAGGLVRRGEVLFSIEKDQYEAALLQAEANLQLAKAQLIEEQARADVARAETKNMPKNRITDLYLRKPQVLSARANVKSAEAALKIAQRDLDNCDIVAPYDALVVSRDLGKGQYVNKGSQVAEIYNVEVAEVTFPIAGFDSAFLPDNLSQHPAVIAVKGNKRIQRNGLITRDLGIVDKATRMSQLVAQIKDPYGIHSNAPALKFGSYVEVSFTGKTLHNVFRLPQELVTQHKVWVVNSEQALESKQVEVAREDDTYFLVSAGLVNDDRIVLTLPEYPQNGLKVKLAGQKSSPATSVTDDQATIVAKASK</sequence>
<protein>
    <submittedName>
        <fullName evidence="3">Efflux RND transporter periplasmic adaptor subunit</fullName>
    </submittedName>
</protein>
<evidence type="ECO:0000313" key="4">
    <source>
        <dbReference type="Proteomes" id="UP000601768"/>
    </source>
</evidence>
<gene>
    <name evidence="3" type="ORF">H8B19_10995</name>
</gene>
<keyword evidence="2" id="KW-0175">Coiled coil</keyword>
<accession>A0A8J6IU72</accession>
<dbReference type="Gene3D" id="2.40.50.100">
    <property type="match status" value="1"/>
</dbReference>
<dbReference type="AlphaFoldDB" id="A0A8J6IU72"/>
<dbReference type="NCBIfam" id="TIGR01730">
    <property type="entry name" value="RND_mfp"/>
    <property type="match status" value="1"/>
</dbReference>
<dbReference type="Gene3D" id="2.40.420.20">
    <property type="match status" value="1"/>
</dbReference>
<dbReference type="PANTHER" id="PTHR30469">
    <property type="entry name" value="MULTIDRUG RESISTANCE PROTEIN MDTA"/>
    <property type="match status" value="1"/>
</dbReference>
<keyword evidence="4" id="KW-1185">Reference proteome</keyword>
<dbReference type="EMBL" id="JACNEP010000007">
    <property type="protein sequence ID" value="MBC3766409.1"/>
    <property type="molecule type" value="Genomic_DNA"/>
</dbReference>
<organism evidence="3 4">
    <name type="scientific">Neptunicella marina</name>
    <dbReference type="NCBI Taxonomy" id="2125989"/>
    <lineage>
        <taxon>Bacteria</taxon>
        <taxon>Pseudomonadati</taxon>
        <taxon>Pseudomonadota</taxon>
        <taxon>Gammaproteobacteria</taxon>
        <taxon>Alteromonadales</taxon>
        <taxon>Alteromonadaceae</taxon>
        <taxon>Neptunicella</taxon>
    </lineage>
</organism>
<dbReference type="Gene3D" id="1.10.287.470">
    <property type="entry name" value="Helix hairpin bin"/>
    <property type="match status" value="1"/>
</dbReference>
<dbReference type="GO" id="GO:1990281">
    <property type="term" value="C:efflux pump complex"/>
    <property type="evidence" value="ECO:0007669"/>
    <property type="project" value="TreeGrafter"/>
</dbReference>
<dbReference type="Proteomes" id="UP000601768">
    <property type="component" value="Unassembled WGS sequence"/>
</dbReference>
<feature type="coiled-coil region" evidence="2">
    <location>
        <begin position="104"/>
        <end position="177"/>
    </location>
</feature>
<name>A0A8J6IU72_9ALTE</name>
<reference evidence="3" key="1">
    <citation type="journal article" date="2018" name="Int. J. Syst. Evol. Microbiol.">
        <title>Neptunicella marina gen. nov., sp. nov., isolated from surface seawater.</title>
        <authorList>
            <person name="Liu X."/>
            <person name="Lai Q."/>
            <person name="Du Y."/>
            <person name="Zhang X."/>
            <person name="Liu Z."/>
            <person name="Sun F."/>
            <person name="Shao Z."/>
        </authorList>
    </citation>
    <scope>NUCLEOTIDE SEQUENCE</scope>
    <source>
        <strain evidence="3">S27-2</strain>
    </source>
</reference>
<reference evidence="3" key="2">
    <citation type="submission" date="2020-08" db="EMBL/GenBank/DDBJ databases">
        <authorList>
            <person name="Lai Q."/>
        </authorList>
    </citation>
    <scope>NUCLEOTIDE SEQUENCE</scope>
    <source>
        <strain evidence="3">S27-2</strain>
    </source>
</reference>
<dbReference type="Gene3D" id="2.40.30.170">
    <property type="match status" value="1"/>
</dbReference>
<proteinExistence type="inferred from homology"/>
<dbReference type="GO" id="GO:0015562">
    <property type="term" value="F:efflux transmembrane transporter activity"/>
    <property type="evidence" value="ECO:0007669"/>
    <property type="project" value="TreeGrafter"/>
</dbReference>
<evidence type="ECO:0000313" key="3">
    <source>
        <dbReference type="EMBL" id="MBC3766409.1"/>
    </source>
</evidence>
<dbReference type="PANTHER" id="PTHR30469:SF12">
    <property type="entry name" value="MULTIDRUG RESISTANCE PROTEIN MDTA"/>
    <property type="match status" value="1"/>
</dbReference>
<evidence type="ECO:0000256" key="2">
    <source>
        <dbReference type="SAM" id="Coils"/>
    </source>
</evidence>
<evidence type="ECO:0000256" key="1">
    <source>
        <dbReference type="ARBA" id="ARBA00009477"/>
    </source>
</evidence>
<dbReference type="SUPFAM" id="SSF111369">
    <property type="entry name" value="HlyD-like secretion proteins"/>
    <property type="match status" value="1"/>
</dbReference>
<comment type="similarity">
    <text evidence="1">Belongs to the membrane fusion protein (MFP) (TC 8.A.1) family.</text>
</comment>